<evidence type="ECO:0000313" key="2">
    <source>
        <dbReference type="EMBL" id="AKJ14960.1"/>
    </source>
</evidence>
<evidence type="ECO:0000256" key="1">
    <source>
        <dbReference type="SAM" id="MobiDB-lite"/>
    </source>
</evidence>
<organism evidence="2 3">
    <name type="scientific">Streptomyces incarnatus</name>
    <dbReference type="NCBI Taxonomy" id="665007"/>
    <lineage>
        <taxon>Bacteria</taxon>
        <taxon>Bacillati</taxon>
        <taxon>Actinomycetota</taxon>
        <taxon>Actinomycetes</taxon>
        <taxon>Kitasatosporales</taxon>
        <taxon>Streptomycetaceae</taxon>
        <taxon>Streptomyces</taxon>
    </lineage>
</organism>
<dbReference type="EMBL" id="CP011497">
    <property type="protein sequence ID" value="AKJ14960.1"/>
    <property type="molecule type" value="Genomic_DNA"/>
</dbReference>
<dbReference type="Proteomes" id="UP000035366">
    <property type="component" value="Chromosome"/>
</dbReference>
<evidence type="ECO:0008006" key="4">
    <source>
        <dbReference type="Google" id="ProtNLM"/>
    </source>
</evidence>
<gene>
    <name evidence="2" type="ORF">ABB07_34350</name>
</gene>
<proteinExistence type="predicted"/>
<name>A0ABM5TUZ5_9ACTN</name>
<sequence length="119" mass="12840">MTTVAVWFPPTLWIFAPPWYTSYDTTPRSSRDAPQDSWTSRAPSTRPAGCAGRVGPERSAAVLAGVRARTWRLGGPSRPSVSRARTVKAYTVDGLSLVTSTMCSEPGTSSAFVVPRYTS</sequence>
<reference evidence="2 3" key="1">
    <citation type="journal article" date="2015" name="ISME J.">
        <title>Draft Genome Sequence of Streptomyces incarnatus NRRL8089, which Produces the Nucleoside Antibiotic Sinefungin.</title>
        <authorList>
            <person name="Oshima K."/>
            <person name="Hattori M."/>
            <person name="Shimizu H."/>
            <person name="Fukuda K."/>
            <person name="Nemoto M."/>
            <person name="Inagaki K."/>
            <person name="Tamura T."/>
        </authorList>
    </citation>
    <scope>NUCLEOTIDE SEQUENCE [LARGE SCALE GENOMIC DNA]</scope>
    <source>
        <strain evidence="2 3">NRRL 8089</strain>
    </source>
</reference>
<accession>A0ABM5TUZ5</accession>
<keyword evidence="3" id="KW-1185">Reference proteome</keyword>
<evidence type="ECO:0000313" key="3">
    <source>
        <dbReference type="Proteomes" id="UP000035366"/>
    </source>
</evidence>
<feature type="region of interest" description="Disordered" evidence="1">
    <location>
        <begin position="25"/>
        <end position="55"/>
    </location>
</feature>
<protein>
    <recommendedName>
        <fullName evidence="4">Secreted protein</fullName>
    </recommendedName>
</protein>